<keyword evidence="2" id="KW-1185">Reference proteome</keyword>
<dbReference type="EMBL" id="CM056811">
    <property type="protein sequence ID" value="KAJ8637277.1"/>
    <property type="molecule type" value="Genomic_DNA"/>
</dbReference>
<evidence type="ECO:0000313" key="2">
    <source>
        <dbReference type="Proteomes" id="UP001234297"/>
    </source>
</evidence>
<name>A0ACC2LWH3_PERAE</name>
<comment type="caution">
    <text evidence="1">The sequence shown here is derived from an EMBL/GenBank/DDBJ whole genome shotgun (WGS) entry which is preliminary data.</text>
</comment>
<dbReference type="Proteomes" id="UP001234297">
    <property type="component" value="Chromosome 3"/>
</dbReference>
<protein>
    <submittedName>
        <fullName evidence="1">Uncharacterized protein</fullName>
    </submittedName>
</protein>
<sequence length="565" mass="62000">MVRLLHSFLLLFLFSLLLYPAKSIIIHTKTPDYLKLRLLHRNPSPTPSQALASDLHRLSALRAPIVSGASSGSGLYLVNVRVGTPPQSLLLIADTGSDLVWTRCSACRNCPRHRRPKTAFLPRYSSSFSPFHCYNRACRLVPPPPSAAACNITRLHSPCRYQYSYADQSTTSGFFSREIATLNASSGREIKLRNLAFGCGFHVSGPSLSDGHGVMGLGRGPISFSSQMGRRFGKNQFSYCLMDYTISPPPTSYLIIGGGPHQPLKRPMSFTPLQTNPLSPTFYYVQIRTVHVDGKPLRIDPSIWAIDSAGNGGTVIDSGTTLTFLAEPGYSRVLTAVRSRVRVPRVVGPAAAGFDLCVNVSGVRNPRLPRIGFGLLGGSVLDPPPRNYFIEADVGVKCLALQAVSTTGGGFSVIGNLMQQGFLFVFDRDGGNDLPHLIATLGIIGQRKWFLHLGYWKSRDSGIWVVDATMTPLQQKLIKILVEILKSLENKVQEPWLSIMKMQAPHVYVKRYCPSVLPIETIGLFFFASAACRLCRLSLIAGFSRESIGVVENYQSEMARNPILS</sequence>
<evidence type="ECO:0000313" key="1">
    <source>
        <dbReference type="EMBL" id="KAJ8637277.1"/>
    </source>
</evidence>
<proteinExistence type="predicted"/>
<reference evidence="1 2" key="1">
    <citation type="journal article" date="2022" name="Hortic Res">
        <title>A haplotype resolved chromosomal level avocado genome allows analysis of novel avocado genes.</title>
        <authorList>
            <person name="Nath O."/>
            <person name="Fletcher S.J."/>
            <person name="Hayward A."/>
            <person name="Shaw L.M."/>
            <person name="Masouleh A.K."/>
            <person name="Furtado A."/>
            <person name="Henry R.J."/>
            <person name="Mitter N."/>
        </authorList>
    </citation>
    <scope>NUCLEOTIDE SEQUENCE [LARGE SCALE GENOMIC DNA]</scope>
    <source>
        <strain evidence="2">cv. Hass</strain>
    </source>
</reference>
<accession>A0ACC2LWH3</accession>
<gene>
    <name evidence="1" type="ORF">MRB53_011544</name>
</gene>
<organism evidence="1 2">
    <name type="scientific">Persea americana</name>
    <name type="common">Avocado</name>
    <dbReference type="NCBI Taxonomy" id="3435"/>
    <lineage>
        <taxon>Eukaryota</taxon>
        <taxon>Viridiplantae</taxon>
        <taxon>Streptophyta</taxon>
        <taxon>Embryophyta</taxon>
        <taxon>Tracheophyta</taxon>
        <taxon>Spermatophyta</taxon>
        <taxon>Magnoliopsida</taxon>
        <taxon>Magnoliidae</taxon>
        <taxon>Laurales</taxon>
        <taxon>Lauraceae</taxon>
        <taxon>Persea</taxon>
    </lineage>
</organism>